<evidence type="ECO:0000313" key="2">
    <source>
        <dbReference type="Proteomes" id="UP000005408"/>
    </source>
</evidence>
<proteinExistence type="predicted"/>
<reference evidence="1" key="1">
    <citation type="submission" date="2022-08" db="UniProtKB">
        <authorList>
            <consortium name="EnsemblMetazoa"/>
        </authorList>
    </citation>
    <scope>IDENTIFICATION</scope>
    <source>
        <strain evidence="1">05x7-T-G4-1.051#20</strain>
    </source>
</reference>
<dbReference type="Proteomes" id="UP000005408">
    <property type="component" value="Unassembled WGS sequence"/>
</dbReference>
<protein>
    <submittedName>
        <fullName evidence="1">Uncharacterized protein</fullName>
    </submittedName>
</protein>
<accession>A0A8W8ITZ5</accession>
<name>A0A8W8ITZ5_MAGGI</name>
<sequence>MDCYECKIRLDESCVIHHSAPFQAVRYGKQFFPRSAVRSFGDGEGTKLSRRLSRWLSWRSDGPYIGDGPVVGGAGLYPGDGPYPDPYPEDGPYPDGEGVYPGPDIYPTDGYPTDYEGGYNIRYGNPYKDPHREGFPSKHAHCAENIILNNRLRYDTKVDVQRKLFIGDFLSNKLIYIAMQPHGSRHSYIKEQRSPRPLVILRQKSNKMFKYLGVFCMCFLLSGVRGNFLDDLKHFGDQALHSALDSLSTDGVKTLVSTAVSAAGTALLSSLLGKRTTADEMNQALEILKQDAETVRQILHTYGGRLQTVYDKIKDLSFLDQNAPEFLNEITRLKGQYNAVLDAVVSKFMQKMSQLQHSRKRALLDGFAQAFQGTVEQLKQTFGGVADLLHGSGSGLLGQLTQHLSGATGTLATQLSGLKETASQLLASGQEALAGVHQTGAAAVDQLHTGLSGAGSQLIDQLLHPAGTK</sequence>
<evidence type="ECO:0000313" key="1">
    <source>
        <dbReference type="EnsemblMetazoa" id="G15846.1:cds"/>
    </source>
</evidence>
<organism evidence="1 2">
    <name type="scientific">Magallana gigas</name>
    <name type="common">Pacific oyster</name>
    <name type="synonym">Crassostrea gigas</name>
    <dbReference type="NCBI Taxonomy" id="29159"/>
    <lineage>
        <taxon>Eukaryota</taxon>
        <taxon>Metazoa</taxon>
        <taxon>Spiralia</taxon>
        <taxon>Lophotrochozoa</taxon>
        <taxon>Mollusca</taxon>
        <taxon>Bivalvia</taxon>
        <taxon>Autobranchia</taxon>
        <taxon>Pteriomorphia</taxon>
        <taxon>Ostreida</taxon>
        <taxon>Ostreoidea</taxon>
        <taxon>Ostreidae</taxon>
        <taxon>Magallana</taxon>
    </lineage>
</organism>
<dbReference type="EnsemblMetazoa" id="G15846.1">
    <property type="protein sequence ID" value="G15846.1:cds"/>
    <property type="gene ID" value="G15846"/>
</dbReference>
<dbReference type="AlphaFoldDB" id="A0A8W8ITZ5"/>
<keyword evidence="2" id="KW-1185">Reference proteome</keyword>